<dbReference type="EMBL" id="CP099490">
    <property type="protein sequence ID" value="USQ75453.1"/>
    <property type="molecule type" value="Genomic_DNA"/>
</dbReference>
<dbReference type="RefSeq" id="WP_252619863.1">
    <property type="nucleotide sequence ID" value="NZ_CP099490.1"/>
</dbReference>
<accession>A0ABY4YGI4</accession>
<dbReference type="Gene3D" id="3.30.110.170">
    <property type="entry name" value="Protein of unknown function (DUF541), domain 1"/>
    <property type="match status" value="1"/>
</dbReference>
<protein>
    <submittedName>
        <fullName evidence="2">SIMPL domain-containing protein</fullName>
    </submittedName>
</protein>
<dbReference type="Pfam" id="PF04402">
    <property type="entry name" value="SIMPL"/>
    <property type="match status" value="1"/>
</dbReference>
<evidence type="ECO:0000256" key="1">
    <source>
        <dbReference type="SAM" id="MobiDB-lite"/>
    </source>
</evidence>
<dbReference type="InterPro" id="IPR007497">
    <property type="entry name" value="SIMPL/DUF541"/>
</dbReference>
<name>A0ABY4YGI4_9MICO</name>
<feature type="compositionally biased region" description="Polar residues" evidence="1">
    <location>
        <begin position="1"/>
        <end position="19"/>
    </location>
</feature>
<dbReference type="Gene3D" id="3.30.70.2970">
    <property type="entry name" value="Protein of unknown function (DUF541), domain 2"/>
    <property type="match status" value="1"/>
</dbReference>
<proteinExistence type="predicted"/>
<keyword evidence="3" id="KW-1185">Reference proteome</keyword>
<dbReference type="PANTHER" id="PTHR34387">
    <property type="entry name" value="SLR1258 PROTEIN"/>
    <property type="match status" value="1"/>
</dbReference>
<feature type="region of interest" description="Disordered" evidence="1">
    <location>
        <begin position="1"/>
        <end position="20"/>
    </location>
</feature>
<dbReference type="Proteomes" id="UP001056535">
    <property type="component" value="Chromosome"/>
</dbReference>
<evidence type="ECO:0000313" key="2">
    <source>
        <dbReference type="EMBL" id="USQ75453.1"/>
    </source>
</evidence>
<reference evidence="2" key="1">
    <citation type="submission" date="2022-06" db="EMBL/GenBank/DDBJ databases">
        <title>Ornithinimicrobium JY.X270.</title>
        <authorList>
            <person name="Huang Y."/>
        </authorList>
    </citation>
    <scope>NUCLEOTIDE SEQUENCE</scope>
    <source>
        <strain evidence="2">JY.X270</strain>
    </source>
</reference>
<evidence type="ECO:0000313" key="3">
    <source>
        <dbReference type="Proteomes" id="UP001056535"/>
    </source>
</evidence>
<dbReference type="PANTHER" id="PTHR34387:SF2">
    <property type="entry name" value="SLR1258 PROTEIN"/>
    <property type="match status" value="1"/>
</dbReference>
<dbReference type="InterPro" id="IPR052022">
    <property type="entry name" value="26kDa_periplasmic_antigen"/>
</dbReference>
<gene>
    <name evidence="2" type="ORF">NF557_12610</name>
</gene>
<sequence length="211" mass="21668">MSTLQKNTIEVTGTGQASGSPDRVVLDLSIRVERPTVAAALGALQRAMSAVLAVAGESDRSAAAPRTQGMSVYPQHDSQGQQVIGYSAAQQLRLTFVGTDVAGESITALSAAAGDALGIDSVSLTVSDPAPLLDRAREAAFNDAQHRATQFARLAARPLGTVLAVRDAPAQAGPEPRMLRMAAADATSGGMPVAPGEHTVTASVTVRWELA</sequence>
<organism evidence="2 3">
    <name type="scientific">Ornithinimicrobium cryptoxanthini</name>
    <dbReference type="NCBI Taxonomy" id="2934161"/>
    <lineage>
        <taxon>Bacteria</taxon>
        <taxon>Bacillati</taxon>
        <taxon>Actinomycetota</taxon>
        <taxon>Actinomycetes</taxon>
        <taxon>Micrococcales</taxon>
        <taxon>Ornithinimicrobiaceae</taxon>
        <taxon>Ornithinimicrobium</taxon>
    </lineage>
</organism>